<proteinExistence type="predicted"/>
<accession>A0A0F9M990</accession>
<reference evidence="1" key="1">
    <citation type="journal article" date="2015" name="Nature">
        <title>Complex archaea that bridge the gap between prokaryotes and eukaryotes.</title>
        <authorList>
            <person name="Spang A."/>
            <person name="Saw J.H."/>
            <person name="Jorgensen S.L."/>
            <person name="Zaremba-Niedzwiedzka K."/>
            <person name="Martijn J."/>
            <person name="Lind A.E."/>
            <person name="van Eijk R."/>
            <person name="Schleper C."/>
            <person name="Guy L."/>
            <person name="Ettema T.J."/>
        </authorList>
    </citation>
    <scope>NUCLEOTIDE SEQUENCE</scope>
</reference>
<gene>
    <name evidence="1" type="ORF">LCGC14_1101620</name>
</gene>
<comment type="caution">
    <text evidence="1">The sequence shown here is derived from an EMBL/GenBank/DDBJ whole genome shotgun (WGS) entry which is preliminary data.</text>
</comment>
<name>A0A0F9M990_9ZZZZ</name>
<sequence length="62" mass="7196">MKMTVLRAVRSKEMDVDISHCTEVSNVERDDEQFVTIYGTEENGQLYYIVLDQAVVDKIRTI</sequence>
<dbReference type="EMBL" id="LAZR01004968">
    <property type="protein sequence ID" value="KKN04030.1"/>
    <property type="molecule type" value="Genomic_DNA"/>
</dbReference>
<protein>
    <submittedName>
        <fullName evidence="1">Uncharacterized protein</fullName>
    </submittedName>
</protein>
<evidence type="ECO:0000313" key="1">
    <source>
        <dbReference type="EMBL" id="KKN04030.1"/>
    </source>
</evidence>
<organism evidence="1">
    <name type="scientific">marine sediment metagenome</name>
    <dbReference type="NCBI Taxonomy" id="412755"/>
    <lineage>
        <taxon>unclassified sequences</taxon>
        <taxon>metagenomes</taxon>
        <taxon>ecological metagenomes</taxon>
    </lineage>
</organism>
<dbReference type="AlphaFoldDB" id="A0A0F9M990"/>